<evidence type="ECO:0000313" key="4">
    <source>
        <dbReference type="Proteomes" id="UP000051497"/>
    </source>
</evidence>
<feature type="compositionally biased region" description="Basic and acidic residues" evidence="1">
    <location>
        <begin position="153"/>
        <end position="163"/>
    </location>
</feature>
<protein>
    <submittedName>
        <fullName evidence="2">Uncharacterized protein</fullName>
    </submittedName>
</protein>
<evidence type="ECO:0000313" key="3">
    <source>
        <dbReference type="EMBL" id="MCS5710124.1"/>
    </source>
</evidence>
<dbReference type="AlphaFoldDB" id="A0A0Q9YXQ3"/>
<feature type="compositionally biased region" description="Polar residues" evidence="1">
    <location>
        <begin position="137"/>
        <end position="151"/>
    </location>
</feature>
<comment type="caution">
    <text evidence="2">The sequence shown here is derived from an EMBL/GenBank/DDBJ whole genome shotgun (WGS) entry which is preliminary data.</text>
</comment>
<dbReference type="Proteomes" id="UP000051497">
    <property type="component" value="Unassembled WGS sequence"/>
</dbReference>
<sequence>MHEGPKKEKKAEKKAKELKQKRLMETKITPSDIVPKLTFAERIISEMHQDTLPSPTTPKVVPQIPFTLSSAPTIIIPQIGWFAKLWSWVRGYFLRPIFSRQQQINATYTQQLTRTLNAIHRNSANDKTHPQKTLRFSGQADVTGQEPSSEFENTEHKIKPTIH</sequence>
<dbReference type="EMBL" id="LKAJ01000007">
    <property type="protein sequence ID" value="KRG20920.1"/>
    <property type="molecule type" value="Genomic_DNA"/>
</dbReference>
<keyword evidence="4" id="KW-1185">Reference proteome</keyword>
<dbReference type="RefSeq" id="WP_075066467.1">
    <property type="nucleotide sequence ID" value="NZ_LKAJ02000001.1"/>
</dbReference>
<accession>A0A0Q9YXQ3</accession>
<organism evidence="2">
    <name type="scientific">Candidatus Berkiella aquae</name>
    <dbReference type="NCBI Taxonomy" id="295108"/>
    <lineage>
        <taxon>Bacteria</taxon>
        <taxon>Pseudomonadati</taxon>
        <taxon>Pseudomonadota</taxon>
        <taxon>Gammaproteobacteria</taxon>
        <taxon>Candidatus Berkiellales</taxon>
        <taxon>Candidatus Berkiellaceae</taxon>
        <taxon>Candidatus Berkiella</taxon>
    </lineage>
</organism>
<reference evidence="3" key="2">
    <citation type="journal article" date="2016" name="Genome Announc.">
        <title>Draft Genome Sequences of Two Novel Amoeba-Resistant Intranuclear Bacteria, 'Candidatus Berkiella cookevillensis' and 'Candidatus Berkiella aquae'.</title>
        <authorList>
            <person name="Mehari Y.T."/>
            <person name="Arivett B.A."/>
            <person name="Farone A.L."/>
            <person name="Gunderson J.H."/>
            <person name="Farone M.B."/>
        </authorList>
    </citation>
    <scope>NUCLEOTIDE SEQUENCE</scope>
    <source>
        <strain evidence="3">HT99</strain>
    </source>
</reference>
<evidence type="ECO:0000313" key="2">
    <source>
        <dbReference type="EMBL" id="KRG20920.1"/>
    </source>
</evidence>
<name>A0A0Q9YXQ3_9GAMM</name>
<reference evidence="3" key="3">
    <citation type="submission" date="2021-06" db="EMBL/GenBank/DDBJ databases">
        <title>Genomic Description and Analysis of Intracellular Bacteria, Candidatus Berkiella cookevillensis and Candidatus Berkiella aquae.</title>
        <authorList>
            <person name="Kidane D.T."/>
            <person name="Mehari Y.T."/>
            <person name="Rice F.C."/>
            <person name="Arivett B.A."/>
            <person name="Farone A.L."/>
            <person name="Berk S.G."/>
            <person name="Farone M.B."/>
        </authorList>
    </citation>
    <scope>NUCLEOTIDE SEQUENCE</scope>
    <source>
        <strain evidence="3">HT99</strain>
    </source>
</reference>
<feature type="region of interest" description="Disordered" evidence="1">
    <location>
        <begin position="137"/>
        <end position="163"/>
    </location>
</feature>
<dbReference type="EMBL" id="LKAJ02000001">
    <property type="protein sequence ID" value="MCS5710124.1"/>
    <property type="molecule type" value="Genomic_DNA"/>
</dbReference>
<feature type="region of interest" description="Disordered" evidence="1">
    <location>
        <begin position="1"/>
        <end position="22"/>
    </location>
</feature>
<evidence type="ECO:0000256" key="1">
    <source>
        <dbReference type="SAM" id="MobiDB-lite"/>
    </source>
</evidence>
<gene>
    <name evidence="3" type="ORF">HT99x_001645</name>
    <name evidence="2" type="ORF">HT99x_01840</name>
</gene>
<proteinExistence type="predicted"/>
<reference evidence="2" key="1">
    <citation type="submission" date="2015-09" db="EMBL/GenBank/DDBJ databases">
        <title>Draft Genome Sequences of Two Novel Amoeba-resistant Intranuclear Bacteria, Candidatus Berkiella cookevillensis and Candidatus Berkiella aquae.</title>
        <authorList>
            <person name="Mehari Y.T."/>
            <person name="Arivett B.A."/>
            <person name="Farone A.L."/>
            <person name="Gunderson J.H."/>
            <person name="Farone M.B."/>
        </authorList>
    </citation>
    <scope>NUCLEOTIDE SEQUENCE [LARGE SCALE GENOMIC DNA]</scope>
    <source>
        <strain evidence="2">HT99</strain>
    </source>
</reference>